<feature type="compositionally biased region" description="Polar residues" evidence="4">
    <location>
        <begin position="517"/>
        <end position="526"/>
    </location>
</feature>
<feature type="transmembrane region" description="Helical" evidence="5">
    <location>
        <begin position="51"/>
        <end position="69"/>
    </location>
</feature>
<dbReference type="SUPFAM" id="SSF50998">
    <property type="entry name" value="Quinoprotein alcohol dehydrogenase-like"/>
    <property type="match status" value="1"/>
</dbReference>
<name>A0A087M250_9HYPH</name>
<dbReference type="InterPro" id="IPR018391">
    <property type="entry name" value="PQQ_b-propeller_rpt"/>
</dbReference>
<dbReference type="InterPro" id="IPR011047">
    <property type="entry name" value="Quinoprotein_ADH-like_sf"/>
</dbReference>
<dbReference type="NCBIfam" id="TIGR03074">
    <property type="entry name" value="PQQ_membr_DH"/>
    <property type="match status" value="1"/>
</dbReference>
<keyword evidence="3" id="KW-0560">Oxidoreductase</keyword>
<dbReference type="PANTHER" id="PTHR32303:SF4">
    <property type="entry name" value="QUINOPROTEIN GLUCOSE DEHYDROGENASE"/>
    <property type="match status" value="1"/>
</dbReference>
<sequence length="785" mass="83876">MGLFAVVLGVIALIFVGGGAYLAVLGGSLYYLVSGLLFLVAAVLLFRGQRLGAWIFGLTLALTIIWAIWEVGFDGWALLPRLMIPVAFGIWLLLPWSQHALSGTLDLTKRVPFGAAGLIASTAVVSVALGAGLYAISAPSLPQDPRFQTGFGAYPTEPNGAAALGQTGADWPYFGGDQGGQKYTPLEEITLDNVENLEVAWSVDVGRIPANNSTPLKIDDSIYMCNGFSQAFALDAATGAERWTYDGSEGHGGTCRGVSYYKVPGMTGACAERVLYGTATAKLIALDARTGELCADFGEGGRVDLLVGMHDFEGKIIGGYYSITSAPTFVRGKVVVGGWVTDGQYWGEASGVIRAFDAVTGEMSWAWDLGRQDRTGLPPDGESYTVATPNSWAPAVADEELGLVYLPTGNATPDFFGGQRREFDDQFNSSVVALDAETGRLRWSFQTKHHDIWDHDVASPASLIDLPDASGTMRKALVQPTKAGEVFVLDRNTGEPIFPVTETPMPQDGVVPEERNSPTQPLSNSLPSFRMATLTEADMWGVSPFDQLYCRVKFKEARYEGTNTPPGLTPSIQTPSTFGAMNWGGVSVDPLRGIMVVNSNRFASYVQLLTRDEADARGAKPQGEWGDRREVGGLVAQANVPYAAAPYFWLTALNVPCIDPPYSYLSAVDLNTGKMLWTQPFGTSKGSGALGITLPFDWTMGTPTHGGSMITASGLVFIAAAKDNMLRAYELASGREVWKTELPAAGGAPISYTLDGKQYIAVVAGGQGAIQSRFSTKVVAFKLPD</sequence>
<feature type="transmembrane region" description="Helical" evidence="5">
    <location>
        <begin position="29"/>
        <end position="46"/>
    </location>
</feature>
<feature type="transmembrane region" description="Helical" evidence="5">
    <location>
        <begin position="115"/>
        <end position="136"/>
    </location>
</feature>
<dbReference type="GO" id="GO:0016020">
    <property type="term" value="C:membrane"/>
    <property type="evidence" value="ECO:0007669"/>
    <property type="project" value="InterPro"/>
</dbReference>
<feature type="region of interest" description="Disordered" evidence="4">
    <location>
        <begin position="497"/>
        <end position="526"/>
    </location>
</feature>
<evidence type="ECO:0000313" key="8">
    <source>
        <dbReference type="Proteomes" id="UP000028981"/>
    </source>
</evidence>
<gene>
    <name evidence="7" type="ORF">JP75_11360</name>
</gene>
<evidence type="ECO:0000256" key="2">
    <source>
        <dbReference type="ARBA" id="ARBA00008156"/>
    </source>
</evidence>
<comment type="caution">
    <text evidence="7">The sequence shown here is derived from an EMBL/GenBank/DDBJ whole genome shotgun (WGS) entry which is preliminary data.</text>
</comment>
<evidence type="ECO:0000256" key="1">
    <source>
        <dbReference type="ARBA" id="ARBA00001931"/>
    </source>
</evidence>
<keyword evidence="5" id="KW-1133">Transmembrane helix</keyword>
<evidence type="ECO:0000259" key="6">
    <source>
        <dbReference type="Pfam" id="PF01011"/>
    </source>
</evidence>
<protein>
    <recommendedName>
        <fullName evidence="6">Pyrrolo-quinoline quinone repeat domain-containing protein</fullName>
    </recommendedName>
</protein>
<dbReference type="Pfam" id="PF01011">
    <property type="entry name" value="PQQ"/>
    <property type="match status" value="1"/>
</dbReference>
<keyword evidence="5" id="KW-0812">Transmembrane</keyword>
<dbReference type="STRING" id="46914.JP75_11360"/>
<comment type="cofactor">
    <cofactor evidence="1">
        <name>pyrroloquinoline quinone</name>
        <dbReference type="ChEBI" id="CHEBI:58442"/>
    </cofactor>
</comment>
<evidence type="ECO:0000256" key="5">
    <source>
        <dbReference type="SAM" id="Phobius"/>
    </source>
</evidence>
<dbReference type="EMBL" id="JQGC01000009">
    <property type="protein sequence ID" value="KFL30953.1"/>
    <property type="molecule type" value="Genomic_DNA"/>
</dbReference>
<dbReference type="Gene3D" id="2.140.10.10">
    <property type="entry name" value="Quinoprotein alcohol dehydrogenase-like superfamily"/>
    <property type="match status" value="1"/>
</dbReference>
<dbReference type="CDD" id="cd10280">
    <property type="entry name" value="PQQ_mGDH"/>
    <property type="match status" value="1"/>
</dbReference>
<dbReference type="InterPro" id="IPR017511">
    <property type="entry name" value="PQQ_mDH"/>
</dbReference>
<dbReference type="PANTHER" id="PTHR32303">
    <property type="entry name" value="QUINOPROTEIN ALCOHOL DEHYDROGENASE (CYTOCHROME C)"/>
    <property type="match status" value="1"/>
</dbReference>
<reference evidence="7 8" key="1">
    <citation type="submission" date="2014-08" db="EMBL/GenBank/DDBJ databases">
        <authorList>
            <person name="Hassan Y.I."/>
            <person name="Lepp D."/>
            <person name="Zhou T."/>
        </authorList>
    </citation>
    <scope>NUCLEOTIDE SEQUENCE [LARGE SCALE GENOMIC DNA]</scope>
    <source>
        <strain evidence="7 8">IFO13584</strain>
    </source>
</reference>
<dbReference type="Proteomes" id="UP000028981">
    <property type="component" value="Unassembled WGS sequence"/>
</dbReference>
<feature type="domain" description="Pyrrolo-quinoline quinone repeat" evidence="6">
    <location>
        <begin position="171"/>
        <end position="760"/>
    </location>
</feature>
<dbReference type="GO" id="GO:0048038">
    <property type="term" value="F:quinone binding"/>
    <property type="evidence" value="ECO:0007669"/>
    <property type="project" value="InterPro"/>
</dbReference>
<organism evidence="7 8">
    <name type="scientific">Devosia riboflavina</name>
    <dbReference type="NCBI Taxonomy" id="46914"/>
    <lineage>
        <taxon>Bacteria</taxon>
        <taxon>Pseudomonadati</taxon>
        <taxon>Pseudomonadota</taxon>
        <taxon>Alphaproteobacteria</taxon>
        <taxon>Hyphomicrobiales</taxon>
        <taxon>Devosiaceae</taxon>
        <taxon>Devosia</taxon>
    </lineage>
</organism>
<evidence type="ECO:0000313" key="7">
    <source>
        <dbReference type="EMBL" id="KFL30953.1"/>
    </source>
</evidence>
<keyword evidence="8" id="KW-1185">Reference proteome</keyword>
<keyword evidence="5" id="KW-0472">Membrane</keyword>
<evidence type="ECO:0000256" key="3">
    <source>
        <dbReference type="ARBA" id="ARBA00023002"/>
    </source>
</evidence>
<evidence type="ECO:0000256" key="4">
    <source>
        <dbReference type="SAM" id="MobiDB-lite"/>
    </source>
</evidence>
<dbReference type="SMART" id="SM00564">
    <property type="entry name" value="PQQ"/>
    <property type="match status" value="6"/>
</dbReference>
<dbReference type="GO" id="GO:0008876">
    <property type="term" value="F:quinoprotein glucose dehydrogenase activity"/>
    <property type="evidence" value="ECO:0007669"/>
    <property type="project" value="TreeGrafter"/>
</dbReference>
<dbReference type="InterPro" id="IPR002372">
    <property type="entry name" value="PQQ_rpt_dom"/>
</dbReference>
<proteinExistence type="inferred from homology"/>
<accession>A0A087M250</accession>
<comment type="similarity">
    <text evidence="2">Belongs to the bacterial PQQ dehydrogenase family.</text>
</comment>
<dbReference type="AlphaFoldDB" id="A0A087M250"/>
<feature type="transmembrane region" description="Helical" evidence="5">
    <location>
        <begin position="75"/>
        <end position="94"/>
    </location>
</feature>